<proteinExistence type="predicted"/>
<reference evidence="2 3" key="1">
    <citation type="submission" date="2018-05" db="EMBL/GenBank/DDBJ databases">
        <title>Rhodoferax soyangensis sp.nov., isolated from an oligotrophic freshwater lake.</title>
        <authorList>
            <person name="Park M."/>
        </authorList>
    </citation>
    <scope>NUCLEOTIDE SEQUENCE [LARGE SCALE GENOMIC DNA]</scope>
    <source>
        <strain evidence="2 3">IMCC26218</strain>
    </source>
</reference>
<name>A0A3E1R6D2_9BURK</name>
<dbReference type="Proteomes" id="UP000260665">
    <property type="component" value="Unassembled WGS sequence"/>
</dbReference>
<dbReference type="CDD" id="cd00093">
    <property type="entry name" value="HTH_XRE"/>
    <property type="match status" value="1"/>
</dbReference>
<protein>
    <recommendedName>
        <fullName evidence="1">HTH cro/C1-type domain-containing protein</fullName>
    </recommendedName>
</protein>
<feature type="domain" description="HTH cro/C1-type" evidence="1">
    <location>
        <begin position="16"/>
        <end position="52"/>
    </location>
</feature>
<dbReference type="InterPro" id="IPR001387">
    <property type="entry name" value="Cro/C1-type_HTH"/>
</dbReference>
<dbReference type="Pfam" id="PF01381">
    <property type="entry name" value="HTH_3"/>
    <property type="match status" value="1"/>
</dbReference>
<dbReference type="AlphaFoldDB" id="A0A3E1R6D2"/>
<dbReference type="EMBL" id="QFZK01000028">
    <property type="protein sequence ID" value="RFO94857.1"/>
    <property type="molecule type" value="Genomic_DNA"/>
</dbReference>
<dbReference type="PROSITE" id="PS50943">
    <property type="entry name" value="HTH_CROC1"/>
    <property type="match status" value="1"/>
</dbReference>
<dbReference type="GO" id="GO:0003677">
    <property type="term" value="F:DNA binding"/>
    <property type="evidence" value="ECO:0007669"/>
    <property type="project" value="InterPro"/>
</dbReference>
<dbReference type="OrthoDB" id="6897133at2"/>
<evidence type="ECO:0000259" key="1">
    <source>
        <dbReference type="PROSITE" id="PS50943"/>
    </source>
</evidence>
<dbReference type="InterPro" id="IPR010982">
    <property type="entry name" value="Lambda_DNA-bd_dom_sf"/>
</dbReference>
<comment type="caution">
    <text evidence="2">The sequence shown here is derived from an EMBL/GenBank/DDBJ whole genome shotgun (WGS) entry which is preliminary data.</text>
</comment>
<accession>A0A3E1R6D2</accession>
<evidence type="ECO:0000313" key="2">
    <source>
        <dbReference type="EMBL" id="RFO94857.1"/>
    </source>
</evidence>
<dbReference type="SUPFAM" id="SSF47413">
    <property type="entry name" value="lambda repressor-like DNA-binding domains"/>
    <property type="match status" value="1"/>
</dbReference>
<gene>
    <name evidence="2" type="ORF">DIC66_21210</name>
</gene>
<keyword evidence="3" id="KW-1185">Reference proteome</keyword>
<dbReference type="Gene3D" id="1.10.260.40">
    <property type="entry name" value="lambda repressor-like DNA-binding domains"/>
    <property type="match status" value="1"/>
</dbReference>
<sequence>MTTDVIDYKKLVGQRIRALRHSAHLSQEDLSERCGIYRTYLSRIESGYANPTGNPTDFH</sequence>
<organism evidence="2 3">
    <name type="scientific">Rhodoferax lacus</name>
    <dbReference type="NCBI Taxonomy" id="2184758"/>
    <lineage>
        <taxon>Bacteria</taxon>
        <taxon>Pseudomonadati</taxon>
        <taxon>Pseudomonadota</taxon>
        <taxon>Betaproteobacteria</taxon>
        <taxon>Burkholderiales</taxon>
        <taxon>Comamonadaceae</taxon>
        <taxon>Rhodoferax</taxon>
    </lineage>
</organism>
<dbReference type="RefSeq" id="WP_117180186.1">
    <property type="nucleotide sequence ID" value="NZ_QFZK01000028.1"/>
</dbReference>
<evidence type="ECO:0000313" key="3">
    <source>
        <dbReference type="Proteomes" id="UP000260665"/>
    </source>
</evidence>